<dbReference type="EMBL" id="CP011112">
    <property type="protein sequence ID" value="AKU16992.1"/>
    <property type="molecule type" value="Genomic_DNA"/>
</dbReference>
<dbReference type="AlphaFoldDB" id="A0A0K1JJU9"/>
<dbReference type="InterPro" id="IPR002502">
    <property type="entry name" value="Amidase_domain"/>
</dbReference>
<dbReference type="Gene3D" id="3.40.80.10">
    <property type="entry name" value="Peptidoglycan recognition protein-like"/>
    <property type="match status" value="1"/>
</dbReference>
<feature type="domain" description="N-acetylmuramoyl-L-alanine amidase" evidence="2">
    <location>
        <begin position="95"/>
        <end position="200"/>
    </location>
</feature>
<accession>A0A0K1JJU9</accession>
<dbReference type="GO" id="GO:0008745">
    <property type="term" value="F:N-acetylmuramoyl-L-alanine amidase activity"/>
    <property type="evidence" value="ECO:0007669"/>
    <property type="project" value="InterPro"/>
</dbReference>
<dbReference type="InterPro" id="IPR036366">
    <property type="entry name" value="PGBDSf"/>
</dbReference>
<organism evidence="3 4">
    <name type="scientific">Luteipulveratus mongoliensis</name>
    <dbReference type="NCBI Taxonomy" id="571913"/>
    <lineage>
        <taxon>Bacteria</taxon>
        <taxon>Bacillati</taxon>
        <taxon>Actinomycetota</taxon>
        <taxon>Actinomycetes</taxon>
        <taxon>Micrococcales</taxon>
        <taxon>Dermacoccaceae</taxon>
        <taxon>Luteipulveratus</taxon>
    </lineage>
</organism>
<name>A0A0K1JJU9_9MICO</name>
<dbReference type="GO" id="GO:0009253">
    <property type="term" value="P:peptidoglycan catabolic process"/>
    <property type="evidence" value="ECO:0007669"/>
    <property type="project" value="InterPro"/>
</dbReference>
<keyword evidence="1" id="KW-0732">Signal</keyword>
<feature type="signal peptide" evidence="1">
    <location>
        <begin position="1"/>
        <end position="33"/>
    </location>
</feature>
<dbReference type="SUPFAM" id="SSF47090">
    <property type="entry name" value="PGBD-like"/>
    <property type="match status" value="1"/>
</dbReference>
<dbReference type="InterPro" id="IPR006311">
    <property type="entry name" value="TAT_signal"/>
</dbReference>
<dbReference type="NCBIfam" id="NF038080">
    <property type="entry name" value="PG_bind_siph"/>
    <property type="match status" value="1"/>
</dbReference>
<dbReference type="InterPro" id="IPR036505">
    <property type="entry name" value="Amidase/PGRP_sf"/>
</dbReference>
<dbReference type="Gene3D" id="1.10.101.10">
    <property type="entry name" value="PGBD-like superfamily/PGBD"/>
    <property type="match status" value="1"/>
</dbReference>
<dbReference type="SUPFAM" id="SSF55846">
    <property type="entry name" value="N-acetylmuramoyl-L-alanine amidase-like"/>
    <property type="match status" value="1"/>
</dbReference>
<proteinExistence type="predicted"/>
<sequence length="303" mass="32846">MSRRDLIKTVSIGASATALSAAGALSLAGHASADDLIQSRDSWGFDGWAKPVPEVDRAERTTFVVHWQGPKRNWVKDIVAGDEIENGPGAPKQMHEIAKDDDGPGIEYNFVITQHGEIYEGRGWDLLAGAVEGFNTPAISAQVHIREGTGPSREALDALAALYRRANQVLAEARPGGGRILHALEVSSHHAHYDTECPGPDLLDWVKNTGPGLRAEADARITPPAFPGRDAFQIGHSDPSVRMLHLALVRACYTRHPDDASRPNDLFTEATRLNVRDFQLAQGWTGSGADGYPGPKTWDLLTR</sequence>
<evidence type="ECO:0000256" key="1">
    <source>
        <dbReference type="SAM" id="SignalP"/>
    </source>
</evidence>
<dbReference type="KEGG" id="lmoi:VV02_15890"/>
<evidence type="ECO:0000259" key="2">
    <source>
        <dbReference type="Pfam" id="PF01510"/>
    </source>
</evidence>
<dbReference type="InterPro" id="IPR036365">
    <property type="entry name" value="PGBD-like_sf"/>
</dbReference>
<evidence type="ECO:0000313" key="4">
    <source>
        <dbReference type="Proteomes" id="UP000066480"/>
    </source>
</evidence>
<dbReference type="STRING" id="571913.VV02_15890"/>
<reference evidence="3 4" key="1">
    <citation type="submission" date="2015-03" db="EMBL/GenBank/DDBJ databases">
        <title>Luteipulveratus halotolerans sp. nov., a novel actinobacterium (Dermacoccaceae) from Sarawak, Malaysia.</title>
        <authorList>
            <person name="Juboi H."/>
            <person name="Basik A."/>
            <person name="Shamsul S.S."/>
            <person name="Arnold P."/>
            <person name="Schmitt E.K."/>
            <person name="Sanglier J.-J."/>
            <person name="Yeo T."/>
        </authorList>
    </citation>
    <scope>NUCLEOTIDE SEQUENCE [LARGE SCALE GENOMIC DNA]</scope>
    <source>
        <strain evidence="3 4">MN07-A0370</strain>
    </source>
</reference>
<gene>
    <name evidence="3" type="ORF">VV02_15890</name>
</gene>
<dbReference type="PATRIC" id="fig|571913.6.peg.3225"/>
<dbReference type="Pfam" id="PF01510">
    <property type="entry name" value="Amidase_2"/>
    <property type="match status" value="1"/>
</dbReference>
<feature type="chain" id="PRO_5005462050" description="N-acetylmuramoyl-L-alanine amidase domain-containing protein" evidence="1">
    <location>
        <begin position="34"/>
        <end position="303"/>
    </location>
</feature>
<keyword evidence="4" id="KW-1185">Reference proteome</keyword>
<dbReference type="Proteomes" id="UP000066480">
    <property type="component" value="Chromosome"/>
</dbReference>
<evidence type="ECO:0000313" key="3">
    <source>
        <dbReference type="EMBL" id="AKU16992.1"/>
    </source>
</evidence>
<protein>
    <recommendedName>
        <fullName evidence="2">N-acetylmuramoyl-L-alanine amidase domain-containing protein</fullName>
    </recommendedName>
</protein>
<dbReference type="PROSITE" id="PS51318">
    <property type="entry name" value="TAT"/>
    <property type="match status" value="1"/>
</dbReference>
<dbReference type="InterPro" id="IPR047763">
    <property type="entry name" value="PG_bind_dom_phiBT1-type"/>
</dbReference>